<dbReference type="EMBL" id="CP035704">
    <property type="protein sequence ID" value="QBB70149.1"/>
    <property type="molecule type" value="Genomic_DNA"/>
</dbReference>
<dbReference type="Proteomes" id="UP000291562">
    <property type="component" value="Chromosome"/>
</dbReference>
<dbReference type="OrthoDB" id="7069018at2"/>
<dbReference type="AlphaFoldDB" id="A0A411HI04"/>
<dbReference type="KEGG" id="xbc:ELE36_07095"/>
<protein>
    <submittedName>
        <fullName evidence="2">Uncharacterized protein</fullName>
    </submittedName>
</protein>
<evidence type="ECO:0000256" key="1">
    <source>
        <dbReference type="SAM" id="Phobius"/>
    </source>
</evidence>
<proteinExistence type="predicted"/>
<reference evidence="2 3" key="1">
    <citation type="submission" date="2019-01" db="EMBL/GenBank/DDBJ databases">
        <title>Pseudolysobacter antarctica gen. nov., sp. nov., isolated from Fildes Peninsula, Antarctica.</title>
        <authorList>
            <person name="Wei Z."/>
            <person name="Peng F."/>
        </authorList>
    </citation>
    <scope>NUCLEOTIDE SEQUENCE [LARGE SCALE GENOMIC DNA]</scope>
    <source>
        <strain evidence="2 3">AQ6-296</strain>
    </source>
</reference>
<keyword evidence="3" id="KW-1185">Reference proteome</keyword>
<dbReference type="RefSeq" id="WP_129832408.1">
    <property type="nucleotide sequence ID" value="NZ_CP035704.1"/>
</dbReference>
<keyword evidence="1" id="KW-1133">Transmembrane helix</keyword>
<gene>
    <name evidence="2" type="ORF">ELE36_07095</name>
</gene>
<accession>A0A411HI04</accession>
<name>A0A411HI04_9GAMM</name>
<organism evidence="2 3">
    <name type="scientific">Pseudolysobacter antarcticus</name>
    <dbReference type="NCBI Taxonomy" id="2511995"/>
    <lineage>
        <taxon>Bacteria</taxon>
        <taxon>Pseudomonadati</taxon>
        <taxon>Pseudomonadota</taxon>
        <taxon>Gammaproteobacteria</taxon>
        <taxon>Lysobacterales</taxon>
        <taxon>Rhodanobacteraceae</taxon>
        <taxon>Pseudolysobacter</taxon>
    </lineage>
</organism>
<keyword evidence="1" id="KW-0472">Membrane</keyword>
<feature type="transmembrane region" description="Helical" evidence="1">
    <location>
        <begin position="251"/>
        <end position="274"/>
    </location>
</feature>
<evidence type="ECO:0000313" key="3">
    <source>
        <dbReference type="Proteomes" id="UP000291562"/>
    </source>
</evidence>
<keyword evidence="1" id="KW-0812">Transmembrane</keyword>
<evidence type="ECO:0000313" key="2">
    <source>
        <dbReference type="EMBL" id="QBB70149.1"/>
    </source>
</evidence>
<sequence length="282" mass="28883">MSILSVGHLGSGRLIGNLAQEIDFMFANRWRRALIWVALPFTLLSIMIPDASAVPRTVTVSDTSNIIGAGHSVAPSPGGGGGGTLPPVFTFAANSGFVFRPSSVVGTTSLTPGYDGVNGEGSGAFSTNISSYGGISGIIDTNRSGFLVGVFLDDSEPVAGTEPARLSFASPENFTTLAPLLLQTFFIGDGKTDGGGVTQSFAAPLGATRLFFGFADAPNYTGLPGAFVDNSGRSISVSFDDSTGGSPPTAVALPVFGPAGIVLLCMGLLCAAAVRQRRQRMH</sequence>